<gene>
    <name evidence="16" type="primary">LOC105912488</name>
</gene>
<accession>A0A6P8GTT7</accession>
<keyword evidence="4" id="KW-0597">Phosphoprotein</keyword>
<dbReference type="KEGG" id="char:105912488"/>
<dbReference type="Proteomes" id="UP000515152">
    <property type="component" value="Chromosome 16"/>
</dbReference>
<dbReference type="EC" id="2.4.2.-" evidence="11"/>
<feature type="compositionally biased region" description="Low complexity" evidence="12">
    <location>
        <begin position="989"/>
        <end position="1006"/>
    </location>
</feature>
<feature type="region of interest" description="Disordered" evidence="12">
    <location>
        <begin position="777"/>
        <end position="805"/>
    </location>
</feature>
<feature type="domain" description="PARP catalytic" evidence="14">
    <location>
        <begin position="427"/>
        <end position="640"/>
    </location>
</feature>
<dbReference type="GO" id="GO:0005634">
    <property type="term" value="C:nucleus"/>
    <property type="evidence" value="ECO:0007669"/>
    <property type="project" value="UniProtKB-SubCell"/>
</dbReference>
<dbReference type="AlphaFoldDB" id="A0A6P8GTT7"/>
<evidence type="ECO:0000256" key="2">
    <source>
        <dbReference type="ARBA" id="ARBA00004496"/>
    </source>
</evidence>
<evidence type="ECO:0000256" key="8">
    <source>
        <dbReference type="ARBA" id="ARBA00022833"/>
    </source>
</evidence>
<evidence type="ECO:0000259" key="14">
    <source>
        <dbReference type="PROSITE" id="PS51059"/>
    </source>
</evidence>
<evidence type="ECO:0000256" key="12">
    <source>
        <dbReference type="SAM" id="MobiDB-lite"/>
    </source>
</evidence>
<feature type="compositionally biased region" description="Polar residues" evidence="12">
    <location>
        <begin position="949"/>
        <end position="988"/>
    </location>
</feature>
<evidence type="ECO:0000256" key="7">
    <source>
        <dbReference type="ARBA" id="ARBA00022771"/>
    </source>
</evidence>
<evidence type="ECO:0000256" key="3">
    <source>
        <dbReference type="ARBA" id="ARBA00022490"/>
    </source>
</evidence>
<evidence type="ECO:0000256" key="4">
    <source>
        <dbReference type="ARBA" id="ARBA00022553"/>
    </source>
</evidence>
<comment type="similarity">
    <text evidence="10">Belongs to the ARTD/PARP family.</text>
</comment>
<dbReference type="GeneID" id="105912488"/>
<dbReference type="PANTHER" id="PTHR45740:SF15">
    <property type="entry name" value="ZINC FINGER CCCH TYPE DOMAIN CONTAINING 1-LIKE"/>
    <property type="match status" value="1"/>
</dbReference>
<keyword evidence="11" id="KW-0328">Glycosyltransferase</keyword>
<evidence type="ECO:0000259" key="13">
    <source>
        <dbReference type="PROSITE" id="PS50918"/>
    </source>
</evidence>
<dbReference type="PANTHER" id="PTHR45740">
    <property type="entry name" value="POLY [ADP-RIBOSE] POLYMERASE"/>
    <property type="match status" value="1"/>
</dbReference>
<feature type="compositionally biased region" description="Basic and acidic residues" evidence="12">
    <location>
        <begin position="935"/>
        <end position="944"/>
    </location>
</feature>
<evidence type="ECO:0000256" key="6">
    <source>
        <dbReference type="ARBA" id="ARBA00022737"/>
    </source>
</evidence>
<dbReference type="InterPro" id="IPR037197">
    <property type="entry name" value="WWE_dom_sf"/>
</dbReference>
<keyword evidence="5" id="KW-0479">Metal-binding</keyword>
<dbReference type="Pfam" id="PF02825">
    <property type="entry name" value="WWE"/>
    <property type="match status" value="1"/>
</dbReference>
<dbReference type="InterPro" id="IPR051712">
    <property type="entry name" value="ARTD-AVP"/>
</dbReference>
<evidence type="ECO:0000256" key="11">
    <source>
        <dbReference type="RuleBase" id="RU362114"/>
    </source>
</evidence>
<evidence type="ECO:0000313" key="15">
    <source>
        <dbReference type="Proteomes" id="UP000515152"/>
    </source>
</evidence>
<dbReference type="InterPro" id="IPR004170">
    <property type="entry name" value="WWE_dom"/>
</dbReference>
<organism evidence="15 16">
    <name type="scientific">Clupea harengus</name>
    <name type="common">Atlantic herring</name>
    <dbReference type="NCBI Taxonomy" id="7950"/>
    <lineage>
        <taxon>Eukaryota</taxon>
        <taxon>Metazoa</taxon>
        <taxon>Chordata</taxon>
        <taxon>Craniata</taxon>
        <taxon>Vertebrata</taxon>
        <taxon>Euteleostomi</taxon>
        <taxon>Actinopterygii</taxon>
        <taxon>Neopterygii</taxon>
        <taxon>Teleostei</taxon>
        <taxon>Clupei</taxon>
        <taxon>Clupeiformes</taxon>
        <taxon>Clupeoidei</taxon>
        <taxon>Clupeidae</taxon>
        <taxon>Clupea</taxon>
    </lineage>
</organism>
<evidence type="ECO:0000256" key="9">
    <source>
        <dbReference type="ARBA" id="ARBA00023242"/>
    </source>
</evidence>
<feature type="compositionally biased region" description="Polar residues" evidence="12">
    <location>
        <begin position="700"/>
        <end position="722"/>
    </location>
</feature>
<dbReference type="GO" id="GO:1990404">
    <property type="term" value="F:NAD+-protein mono-ADP-ribosyltransferase activity"/>
    <property type="evidence" value="ECO:0007669"/>
    <property type="project" value="TreeGrafter"/>
</dbReference>
<dbReference type="Pfam" id="PF00644">
    <property type="entry name" value="PARP"/>
    <property type="match status" value="1"/>
</dbReference>
<dbReference type="Gene3D" id="3.30.720.50">
    <property type="match status" value="1"/>
</dbReference>
<dbReference type="GO" id="GO:0003950">
    <property type="term" value="F:NAD+ poly-ADP-ribosyltransferase activity"/>
    <property type="evidence" value="ECO:0007669"/>
    <property type="project" value="UniProtKB-UniRule"/>
</dbReference>
<keyword evidence="11" id="KW-0808">Transferase</keyword>
<keyword evidence="3" id="KW-0963">Cytoplasm</keyword>
<dbReference type="CDD" id="cd01439">
    <property type="entry name" value="TCCD_inducible_PARP_like"/>
    <property type="match status" value="1"/>
</dbReference>
<proteinExistence type="inferred from homology"/>
<feature type="domain" description="WWE" evidence="13">
    <location>
        <begin position="317"/>
        <end position="403"/>
    </location>
</feature>
<protein>
    <recommendedName>
        <fullName evidence="11">Poly [ADP-ribose] polymerase</fullName>
        <shortName evidence="11">PARP</shortName>
        <ecNumber evidence="11">2.4.2.-</ecNumber>
    </recommendedName>
</protein>
<sequence>MQAAALVYKVTCAQTGQSDLAQLTDDLSGQIQKDELEQILGNKQLFAVVCGPDGKKTVIAKTQLRHCKAQDCSGCSNLHLCKFYLLCEDCPHNRGRRVCRFSHDLYSDHNSQVLRQHYVQELQRGELCTLLLQNDYTLLPPVCFTFNRGKGEFGYCSDKDSCRRLHICEKYLRGNCDTGDCDRSHDFFEPHPMGTLQARGVSSGMVGSLLSVYRNILAMKDSNNPGIHCRDGPKEICLFHIKTYCKQGNRCGKVHFDLPYRWEFKDRQGWSGLTDNEAIEQDYCDPAKTYSGGNVPVHFDTMTRNSVEVRRISTASSVTQPNFMLTTRWAWYWEDEFENWTQYTSSEGAHHSASITTEELEKRYQEGNNAVIEFTAGKHTYELSMQDMIQTNKRFGTKRLMRRRPLFVSATEVQNIKSSSVQTHKGIPRHWDKLDIPETGFKRVQVASSSEEYIAIVHLFNQSMSGFRVSSIERVQNRSLWQVFQWQADQMRKRNSGNTNEKILFHGTDSKHIDAICQQNFDWRICGTHGTAYGKGSYFARDARYSDKYTSPSGTRFMFASRVLLGKYTKGSSSYVRPPPKEENMSVFYDSCVNSMSDPSIFVVFEKHQVYPEYLIQYTEDPQPSAAHVSRNIPPQGALGQSRCLSVPSPKTNLATVPVDTTFTAGSTIAISADGRALRASARASEVVFGQPDPTRHSPRSVTTTSAMPATNADSSFNSSSPAKRGPVNMNDTTLTARPCALPGAIMTPPSSTDGFIMSMPENTLASRPPFSVVPTLTPVKPSLTPKPASVSHSERKQKKTKEISDATYSHLAVSEVIHTPVSRPAPHGVTSMGSPSVSQPEAAVRVVSDRNSIMNLMARGKEGLVDSTSLPMHCSCVLPGGAAVSETHTPPSLSKFASPSDDLKGVRMSAVSPATQNVASGGSVFISDLEGALHRARERRRDPGPASRTLSSPSSNIPPSATSQNRLSSSSPTNMSQQTRLCSWLNDSHSPSPTPRRVPSSSVVSDTAAPSSFSDLIDYFQKLNQK</sequence>
<dbReference type="PROSITE" id="PS51059">
    <property type="entry name" value="PARP_CATALYTIC"/>
    <property type="match status" value="1"/>
</dbReference>
<feature type="region of interest" description="Disordered" evidence="12">
    <location>
        <begin position="935"/>
        <end position="1009"/>
    </location>
</feature>
<reference evidence="16" key="1">
    <citation type="submission" date="2025-08" db="UniProtKB">
        <authorList>
            <consortium name="RefSeq"/>
        </authorList>
    </citation>
    <scope>IDENTIFICATION</scope>
</reference>
<evidence type="ECO:0000256" key="1">
    <source>
        <dbReference type="ARBA" id="ARBA00004123"/>
    </source>
</evidence>
<dbReference type="InterPro" id="IPR057602">
    <property type="entry name" value="Zfn-CCCH_PARP12"/>
</dbReference>
<dbReference type="GO" id="GO:0008270">
    <property type="term" value="F:zinc ion binding"/>
    <property type="evidence" value="ECO:0007669"/>
    <property type="project" value="UniProtKB-KW"/>
</dbReference>
<keyword evidence="7" id="KW-0863">Zinc-finger</keyword>
<comment type="subcellular location">
    <subcellularLocation>
        <location evidence="2">Cytoplasm</location>
    </subcellularLocation>
    <subcellularLocation>
        <location evidence="1">Nucleus</location>
    </subcellularLocation>
</comment>
<dbReference type="InterPro" id="IPR012317">
    <property type="entry name" value="Poly(ADP-ribose)pol_cat_dom"/>
</dbReference>
<keyword evidence="11" id="KW-0520">NAD</keyword>
<feature type="region of interest" description="Disordered" evidence="12">
    <location>
        <begin position="685"/>
        <end position="735"/>
    </location>
</feature>
<name>A0A6P8GTT7_CLUHA</name>
<dbReference type="SUPFAM" id="SSF56399">
    <property type="entry name" value="ADP-ribosylation"/>
    <property type="match status" value="1"/>
</dbReference>
<dbReference type="Pfam" id="PF25261">
    <property type="entry name" value="zf-CCCH_PARP12"/>
    <property type="match status" value="1"/>
</dbReference>
<evidence type="ECO:0000313" key="16">
    <source>
        <dbReference type="RefSeq" id="XP_031438932.1"/>
    </source>
</evidence>
<dbReference type="OrthoDB" id="6133115at2759"/>
<dbReference type="Pfam" id="PF23466">
    <property type="entry name" value="WWE_4"/>
    <property type="match status" value="1"/>
</dbReference>
<dbReference type="PROSITE" id="PS50918">
    <property type="entry name" value="WWE"/>
    <property type="match status" value="1"/>
</dbReference>
<evidence type="ECO:0000256" key="10">
    <source>
        <dbReference type="ARBA" id="ARBA00024347"/>
    </source>
</evidence>
<keyword evidence="9" id="KW-0539">Nucleus</keyword>
<dbReference type="Gene3D" id="3.90.228.10">
    <property type="match status" value="1"/>
</dbReference>
<keyword evidence="8" id="KW-0862">Zinc</keyword>
<keyword evidence="15" id="KW-1185">Reference proteome</keyword>
<evidence type="ECO:0000256" key="5">
    <source>
        <dbReference type="ARBA" id="ARBA00022723"/>
    </source>
</evidence>
<dbReference type="GO" id="GO:0005737">
    <property type="term" value="C:cytoplasm"/>
    <property type="evidence" value="ECO:0007669"/>
    <property type="project" value="UniProtKB-SubCell"/>
</dbReference>
<dbReference type="RefSeq" id="XP_031438932.1">
    <property type="nucleotide sequence ID" value="XM_031583072.2"/>
</dbReference>
<dbReference type="SUPFAM" id="SSF117839">
    <property type="entry name" value="WWE domain"/>
    <property type="match status" value="1"/>
</dbReference>
<keyword evidence="6" id="KW-0677">Repeat</keyword>